<keyword evidence="4" id="KW-1015">Disulfide bond</keyword>
<dbReference type="PANTHER" id="PTHR42852">
    <property type="entry name" value="THIOL:DISULFIDE INTERCHANGE PROTEIN DSBE"/>
    <property type="match status" value="1"/>
</dbReference>
<dbReference type="InterPro" id="IPR013740">
    <property type="entry name" value="Redoxin"/>
</dbReference>
<dbReference type="InterPro" id="IPR013766">
    <property type="entry name" value="Thioredoxin_domain"/>
</dbReference>
<evidence type="ECO:0000313" key="7">
    <source>
        <dbReference type="EMBL" id="MBE1508874.1"/>
    </source>
</evidence>
<keyword evidence="5" id="KW-0676">Redox-active center</keyword>
<proteinExistence type="inferred from homology"/>
<dbReference type="EMBL" id="JADBEC010000002">
    <property type="protein sequence ID" value="MBE1508874.1"/>
    <property type="molecule type" value="Genomic_DNA"/>
</dbReference>
<comment type="similarity">
    <text evidence="2">Belongs to the thioredoxin family. DsbE subfamily.</text>
</comment>
<dbReference type="PANTHER" id="PTHR42852:SF6">
    <property type="entry name" value="THIOL:DISULFIDE INTERCHANGE PROTEIN DSBE"/>
    <property type="match status" value="1"/>
</dbReference>
<sequence>MRRYLLAAVPLLVFAAIVGAAGRMLYREAVEGYSPSALPSALIGQTHPAIDLPPLAGLQSPGLQGSGLSGQVAIVNVFASWCIPCRQEHAALMRLSKDRRIKLIGINYKDNSSNALAFLRDNGNPYAAIGVDPTGREAIDWGVYGVPETFVIGRDGRILFKQVGPLDDKALSAGIGPAIDKALAAGS</sequence>
<name>A0ABR9J0A0_RHIVS</name>
<dbReference type="SUPFAM" id="SSF52833">
    <property type="entry name" value="Thioredoxin-like"/>
    <property type="match status" value="1"/>
</dbReference>
<dbReference type="RefSeq" id="WP_192732401.1">
    <property type="nucleotide sequence ID" value="NZ_BAAAVL010000004.1"/>
</dbReference>
<comment type="caution">
    <text evidence="7">The sequence shown here is derived from an EMBL/GenBank/DDBJ whole genome shotgun (WGS) entry which is preliminary data.</text>
</comment>
<organism evidence="7 8">
    <name type="scientific">Rhizobium viscosum</name>
    <name type="common">Arthrobacter viscosus</name>
    <dbReference type="NCBI Taxonomy" id="1673"/>
    <lineage>
        <taxon>Bacteria</taxon>
        <taxon>Pseudomonadati</taxon>
        <taxon>Pseudomonadota</taxon>
        <taxon>Alphaproteobacteria</taxon>
        <taxon>Hyphomicrobiales</taxon>
        <taxon>Rhizobiaceae</taxon>
        <taxon>Rhizobium/Agrobacterium group</taxon>
        <taxon>Rhizobium</taxon>
    </lineage>
</organism>
<comment type="subcellular location">
    <subcellularLocation>
        <location evidence="1">Cell envelope</location>
    </subcellularLocation>
</comment>
<keyword evidence="8" id="KW-1185">Reference proteome</keyword>
<protein>
    <submittedName>
        <fullName evidence="7">Cytochrome c biogenesis protein CcmG/thiol:disulfide interchange protein DsbE</fullName>
    </submittedName>
</protein>
<gene>
    <name evidence="7" type="ORF">H4W29_006119</name>
</gene>
<evidence type="ECO:0000313" key="8">
    <source>
        <dbReference type="Proteomes" id="UP000620262"/>
    </source>
</evidence>
<evidence type="ECO:0000256" key="1">
    <source>
        <dbReference type="ARBA" id="ARBA00004196"/>
    </source>
</evidence>
<evidence type="ECO:0000256" key="4">
    <source>
        <dbReference type="ARBA" id="ARBA00023157"/>
    </source>
</evidence>
<dbReference type="InterPro" id="IPR036249">
    <property type="entry name" value="Thioredoxin-like_sf"/>
</dbReference>
<evidence type="ECO:0000259" key="6">
    <source>
        <dbReference type="PROSITE" id="PS51352"/>
    </source>
</evidence>
<dbReference type="Gene3D" id="3.40.30.10">
    <property type="entry name" value="Glutaredoxin"/>
    <property type="match status" value="1"/>
</dbReference>
<dbReference type="PROSITE" id="PS51352">
    <property type="entry name" value="THIOREDOXIN_2"/>
    <property type="match status" value="1"/>
</dbReference>
<dbReference type="NCBIfam" id="TIGR00385">
    <property type="entry name" value="dsbE"/>
    <property type="match status" value="1"/>
</dbReference>
<evidence type="ECO:0000256" key="5">
    <source>
        <dbReference type="ARBA" id="ARBA00023284"/>
    </source>
</evidence>
<dbReference type="InterPro" id="IPR050553">
    <property type="entry name" value="Thioredoxin_ResA/DsbE_sf"/>
</dbReference>
<feature type="domain" description="Thioredoxin" evidence="6">
    <location>
        <begin position="41"/>
        <end position="184"/>
    </location>
</feature>
<dbReference type="InterPro" id="IPR004799">
    <property type="entry name" value="Periplasmic_diS_OxRdtase_DsbE"/>
</dbReference>
<dbReference type="CDD" id="cd03010">
    <property type="entry name" value="TlpA_like_DsbE"/>
    <property type="match status" value="1"/>
</dbReference>
<accession>A0ABR9J0A0</accession>
<evidence type="ECO:0000256" key="2">
    <source>
        <dbReference type="ARBA" id="ARBA00007758"/>
    </source>
</evidence>
<evidence type="ECO:0000256" key="3">
    <source>
        <dbReference type="ARBA" id="ARBA00022748"/>
    </source>
</evidence>
<keyword evidence="3" id="KW-0201">Cytochrome c-type biogenesis</keyword>
<dbReference type="Proteomes" id="UP000620262">
    <property type="component" value="Unassembled WGS sequence"/>
</dbReference>
<dbReference type="Pfam" id="PF08534">
    <property type="entry name" value="Redoxin"/>
    <property type="match status" value="1"/>
</dbReference>
<reference evidence="7 8" key="1">
    <citation type="submission" date="2020-10" db="EMBL/GenBank/DDBJ databases">
        <title>Sequencing the genomes of 1000 actinobacteria strains.</title>
        <authorList>
            <person name="Klenk H.-P."/>
        </authorList>
    </citation>
    <scope>NUCLEOTIDE SEQUENCE [LARGE SCALE GENOMIC DNA]</scope>
    <source>
        <strain evidence="7 8">DSM 7307</strain>
    </source>
</reference>